<proteinExistence type="predicted"/>
<dbReference type="PANTHER" id="PTHR46825:SF11">
    <property type="entry name" value="PENICILLIN-BINDING PROTEIN 4"/>
    <property type="match status" value="1"/>
</dbReference>
<dbReference type="AlphaFoldDB" id="A6GDT6"/>
<dbReference type="PANTHER" id="PTHR46825">
    <property type="entry name" value="D-ALANYL-D-ALANINE-CARBOXYPEPTIDASE/ENDOPEPTIDASE AMPH"/>
    <property type="match status" value="1"/>
</dbReference>
<feature type="domain" description="Beta-lactamase-related" evidence="4">
    <location>
        <begin position="5"/>
        <end position="275"/>
    </location>
</feature>
<feature type="transmembrane region" description="Helical" evidence="3">
    <location>
        <begin position="381"/>
        <end position="398"/>
    </location>
</feature>
<protein>
    <submittedName>
        <fullName evidence="5">Beta-lactamase</fullName>
    </submittedName>
</protein>
<dbReference type="STRING" id="391625.PPSIR1_19919"/>
<organism evidence="5 6">
    <name type="scientific">Plesiocystis pacifica SIR-1</name>
    <dbReference type="NCBI Taxonomy" id="391625"/>
    <lineage>
        <taxon>Bacteria</taxon>
        <taxon>Pseudomonadati</taxon>
        <taxon>Myxococcota</taxon>
        <taxon>Polyangia</taxon>
        <taxon>Nannocystales</taxon>
        <taxon>Nannocystaceae</taxon>
        <taxon>Plesiocystis</taxon>
    </lineage>
</organism>
<evidence type="ECO:0000256" key="2">
    <source>
        <dbReference type="ARBA" id="ARBA00023136"/>
    </source>
</evidence>
<gene>
    <name evidence="5" type="ORF">PPSIR1_19919</name>
</gene>
<dbReference type="InterPro" id="IPR050491">
    <property type="entry name" value="AmpC-like"/>
</dbReference>
<comment type="subcellular location">
    <subcellularLocation>
        <location evidence="1">Membrane</location>
    </subcellularLocation>
</comment>
<evidence type="ECO:0000259" key="4">
    <source>
        <dbReference type="Pfam" id="PF00144"/>
    </source>
</evidence>
<feature type="transmembrane region" description="Helical" evidence="3">
    <location>
        <begin position="308"/>
        <end position="327"/>
    </location>
</feature>
<accession>A6GDT6</accession>
<evidence type="ECO:0000313" key="6">
    <source>
        <dbReference type="Proteomes" id="UP000005801"/>
    </source>
</evidence>
<reference evidence="5 6" key="1">
    <citation type="submission" date="2007-06" db="EMBL/GenBank/DDBJ databases">
        <authorList>
            <person name="Shimkets L."/>
            <person name="Ferriera S."/>
            <person name="Johnson J."/>
            <person name="Kravitz S."/>
            <person name="Beeson K."/>
            <person name="Sutton G."/>
            <person name="Rogers Y.-H."/>
            <person name="Friedman R."/>
            <person name="Frazier M."/>
            <person name="Venter J.C."/>
        </authorList>
    </citation>
    <scope>NUCLEOTIDE SEQUENCE [LARGE SCALE GENOMIC DNA]</scope>
    <source>
        <strain evidence="5 6">SIR-1</strain>
    </source>
</reference>
<dbReference type="GO" id="GO:0016020">
    <property type="term" value="C:membrane"/>
    <property type="evidence" value="ECO:0007669"/>
    <property type="project" value="UniProtKB-SubCell"/>
</dbReference>
<dbReference type="SUPFAM" id="SSF56601">
    <property type="entry name" value="beta-lactamase/transpeptidase-like"/>
    <property type="match status" value="1"/>
</dbReference>
<dbReference type="Gene3D" id="3.40.710.10">
    <property type="entry name" value="DD-peptidase/beta-lactamase superfamily"/>
    <property type="match status" value="1"/>
</dbReference>
<comment type="caution">
    <text evidence="5">The sequence shown here is derived from an EMBL/GenBank/DDBJ whole genome shotgun (WGS) entry which is preliminary data.</text>
</comment>
<dbReference type="InterPro" id="IPR001466">
    <property type="entry name" value="Beta-lactam-related"/>
</dbReference>
<evidence type="ECO:0000256" key="3">
    <source>
        <dbReference type="SAM" id="Phobius"/>
    </source>
</evidence>
<dbReference type="EMBL" id="ABCS01000076">
    <property type="protein sequence ID" value="EDM75975.1"/>
    <property type="molecule type" value="Genomic_DNA"/>
</dbReference>
<name>A6GDT6_9BACT</name>
<dbReference type="eggNOG" id="COG1680">
    <property type="taxonomic scope" value="Bacteria"/>
</dbReference>
<keyword evidence="2 3" id="KW-0472">Membrane</keyword>
<keyword evidence="6" id="KW-1185">Reference proteome</keyword>
<keyword evidence="3" id="KW-1133">Transmembrane helix</keyword>
<evidence type="ECO:0000313" key="5">
    <source>
        <dbReference type="EMBL" id="EDM75975.1"/>
    </source>
</evidence>
<dbReference type="Pfam" id="PF00144">
    <property type="entry name" value="Beta-lactamase"/>
    <property type="match status" value="1"/>
</dbReference>
<feature type="transmembrane region" description="Helical" evidence="3">
    <location>
        <begin position="339"/>
        <end position="360"/>
    </location>
</feature>
<dbReference type="Proteomes" id="UP000005801">
    <property type="component" value="Unassembled WGS sequence"/>
</dbReference>
<sequence>MTLLGGGEAVTAQTPFVTGSISKSFTALAIMQLAEAGALDLDDAVAEHLDAFADRPAGDATIRQLLSHTSGYSTLQGNSATGDAEGRLAVEVEALAALTPANAPGTTWAYSNANYQILGRVIEERSGQPYADYVASKILEPVGMAHSFAADGTAHPEVARGHLPWFGTKRPRPPYAFPTGSAPQGGIVASAEDLARYAQVMVNGQDDILSAEGKAAMLQPASEASPHYGFGWFLDPQNGSAWHSGASPGTETLITLVPDTRSAAVVLVNAGSGVGFGETAPLSLGITARALELDDDGEGGRWGAKLTFLLLALSPLAFLACAAWAWLGRDALRAKTSSAFGLFSLWFPLLSTAIVAALLTGLVPRMIGAPMATIRRFSPDLALSLVATAITGVAWALLRLGLAYTGQTPEAAHPTADQ</sequence>
<keyword evidence="3" id="KW-0812">Transmembrane</keyword>
<evidence type="ECO:0000256" key="1">
    <source>
        <dbReference type="ARBA" id="ARBA00004370"/>
    </source>
</evidence>
<dbReference type="InterPro" id="IPR012338">
    <property type="entry name" value="Beta-lactam/transpept-like"/>
</dbReference>